<evidence type="ECO:0000256" key="1">
    <source>
        <dbReference type="ARBA" id="ARBA00023015"/>
    </source>
</evidence>
<evidence type="ECO:0000259" key="4">
    <source>
        <dbReference type="PROSITE" id="PS50887"/>
    </source>
</evidence>
<reference evidence="5" key="1">
    <citation type="submission" date="2021-01" db="EMBL/GenBank/DDBJ databases">
        <title>Whole genome shotgun sequence of Virgisporangium aurantiacum NBRC 16421.</title>
        <authorList>
            <person name="Komaki H."/>
            <person name="Tamura T."/>
        </authorList>
    </citation>
    <scope>NUCLEOTIDE SEQUENCE</scope>
    <source>
        <strain evidence="5">NBRC 16421</strain>
    </source>
</reference>
<dbReference type="GO" id="GO:0003677">
    <property type="term" value="F:DNA binding"/>
    <property type="evidence" value="ECO:0007669"/>
    <property type="project" value="UniProtKB-KW"/>
</dbReference>
<comment type="caution">
    <text evidence="5">The sequence shown here is derived from an EMBL/GenBank/DDBJ whole genome shotgun (WGS) entry which is preliminary data.</text>
</comment>
<gene>
    <name evidence="5" type="ORF">Vau01_018240</name>
</gene>
<dbReference type="InterPro" id="IPR029787">
    <property type="entry name" value="Nucleotide_cyclase"/>
</dbReference>
<dbReference type="Proteomes" id="UP000612585">
    <property type="component" value="Unassembled WGS sequence"/>
</dbReference>
<proteinExistence type="predicted"/>
<evidence type="ECO:0000313" key="5">
    <source>
        <dbReference type="EMBL" id="GIJ54308.1"/>
    </source>
</evidence>
<dbReference type="AlphaFoldDB" id="A0A8J3Z3D5"/>
<dbReference type="Pfam" id="PF00990">
    <property type="entry name" value="GGDEF"/>
    <property type="match status" value="1"/>
</dbReference>
<protein>
    <recommendedName>
        <fullName evidence="4">GGDEF domain-containing protein</fullName>
    </recommendedName>
</protein>
<dbReference type="SMART" id="SM00267">
    <property type="entry name" value="GGDEF"/>
    <property type="match status" value="1"/>
</dbReference>
<dbReference type="CDD" id="cd06267">
    <property type="entry name" value="PBP1_LacI_sugar_binding-like"/>
    <property type="match status" value="1"/>
</dbReference>
<dbReference type="Gene3D" id="3.40.50.2300">
    <property type="match status" value="2"/>
</dbReference>
<dbReference type="PROSITE" id="PS50887">
    <property type="entry name" value="GGDEF"/>
    <property type="match status" value="1"/>
</dbReference>
<evidence type="ECO:0000256" key="3">
    <source>
        <dbReference type="ARBA" id="ARBA00023163"/>
    </source>
</evidence>
<keyword evidence="3" id="KW-0804">Transcription</keyword>
<sequence length="624" mass="66764">MRTFAVLTPFVGGDYYGAVIAAVNRAAVADGDRAIAIQTLDPGSPSADSSGIPDFRRPIAWRHLDGVVVMPAAVAPDYVRALIDAGIRVALIGHELAGVDCPVVLADNRGGVRDSVHHLVEHGHERIAFGGDLSHFDLRERHEGYRAGLLDKGIVPDPALLFPAPDNHESGGVTIAGQLMAAGMPATAIVLGTDRNAIGLMRALTGAGFDLPDALAVVGFDDIPDARFLRPSLSTVNQPLDRLGRLAYELVATPRAPAPAATHTVASELVTRDSCGCPPQGLRVSEDQFRAQFQDTAYLQKTLDIQYRLSIELLGRHGRDPLGLAWLGRTPALAGCLGLWRRASRPGAIVGTVPEPAIEIVGVYDADGPAQLPADPVMRVGDFPPADLFALADGAAGHVVFVVPVRSEAHDWGVLAAVGRIQDTTPPGREMMNNSSALLALALEQHALLRSLHESEERLRQAALHDHLTGLPNRALFTDRLRQAWQRSVDDPDHRLALLFMDLDGFKHVNDTLGHAVGDQLLVRVGRRLSDLLRDSDTAARLGGDEFVILLDGVDLPQGPRQVSDRIRATFVDPVILDGQEVRVGVSIGVATSADGPSSPEDLLRHADAAMYEAKLRRKASRAA</sequence>
<dbReference type="InterPro" id="IPR046335">
    <property type="entry name" value="LacI/GalR-like_sensor"/>
</dbReference>
<keyword evidence="6" id="KW-1185">Reference proteome</keyword>
<dbReference type="CDD" id="cd01949">
    <property type="entry name" value="GGDEF"/>
    <property type="match status" value="1"/>
</dbReference>
<organism evidence="5 6">
    <name type="scientific">Virgisporangium aurantiacum</name>
    <dbReference type="NCBI Taxonomy" id="175570"/>
    <lineage>
        <taxon>Bacteria</taxon>
        <taxon>Bacillati</taxon>
        <taxon>Actinomycetota</taxon>
        <taxon>Actinomycetes</taxon>
        <taxon>Micromonosporales</taxon>
        <taxon>Micromonosporaceae</taxon>
        <taxon>Virgisporangium</taxon>
    </lineage>
</organism>
<dbReference type="InterPro" id="IPR000160">
    <property type="entry name" value="GGDEF_dom"/>
</dbReference>
<feature type="domain" description="GGDEF" evidence="4">
    <location>
        <begin position="494"/>
        <end position="624"/>
    </location>
</feature>
<dbReference type="InterPro" id="IPR028082">
    <property type="entry name" value="Peripla_BP_I"/>
</dbReference>
<dbReference type="NCBIfam" id="TIGR00254">
    <property type="entry name" value="GGDEF"/>
    <property type="match status" value="1"/>
</dbReference>
<dbReference type="Gene3D" id="3.30.70.270">
    <property type="match status" value="1"/>
</dbReference>
<dbReference type="SUPFAM" id="SSF53822">
    <property type="entry name" value="Periplasmic binding protein-like I"/>
    <property type="match status" value="1"/>
</dbReference>
<dbReference type="RefSeq" id="WP_203989189.1">
    <property type="nucleotide sequence ID" value="NZ_BOPG01000012.1"/>
</dbReference>
<dbReference type="InterPro" id="IPR043128">
    <property type="entry name" value="Rev_trsase/Diguanyl_cyclase"/>
</dbReference>
<keyword evidence="2" id="KW-0238">DNA-binding</keyword>
<dbReference type="Pfam" id="PF13377">
    <property type="entry name" value="Peripla_BP_3"/>
    <property type="match status" value="1"/>
</dbReference>
<dbReference type="PANTHER" id="PTHR46663">
    <property type="entry name" value="DIGUANYLATE CYCLASE DGCT-RELATED"/>
    <property type="match status" value="1"/>
</dbReference>
<dbReference type="EMBL" id="BOPG01000012">
    <property type="protein sequence ID" value="GIJ54308.1"/>
    <property type="molecule type" value="Genomic_DNA"/>
</dbReference>
<evidence type="ECO:0000313" key="6">
    <source>
        <dbReference type="Proteomes" id="UP000612585"/>
    </source>
</evidence>
<dbReference type="PANTHER" id="PTHR46663:SF2">
    <property type="entry name" value="GGDEF DOMAIN-CONTAINING PROTEIN"/>
    <property type="match status" value="1"/>
</dbReference>
<keyword evidence="1" id="KW-0805">Transcription regulation</keyword>
<evidence type="ECO:0000256" key="2">
    <source>
        <dbReference type="ARBA" id="ARBA00023125"/>
    </source>
</evidence>
<dbReference type="InterPro" id="IPR052163">
    <property type="entry name" value="DGC-Regulatory_Protein"/>
</dbReference>
<dbReference type="SUPFAM" id="SSF55073">
    <property type="entry name" value="Nucleotide cyclase"/>
    <property type="match status" value="1"/>
</dbReference>
<name>A0A8J3Z3D5_9ACTN</name>
<accession>A0A8J3Z3D5</accession>